<keyword evidence="1" id="KW-0472">Membrane</keyword>
<name>A0A1G6UJS5_9SPHI</name>
<keyword evidence="3" id="KW-1185">Reference proteome</keyword>
<organism evidence="2 3">
    <name type="scientific">Pedobacter soli</name>
    <dbReference type="NCBI Taxonomy" id="390242"/>
    <lineage>
        <taxon>Bacteria</taxon>
        <taxon>Pseudomonadati</taxon>
        <taxon>Bacteroidota</taxon>
        <taxon>Sphingobacteriia</taxon>
        <taxon>Sphingobacteriales</taxon>
        <taxon>Sphingobacteriaceae</taxon>
        <taxon>Pedobacter</taxon>
    </lineage>
</organism>
<feature type="transmembrane region" description="Helical" evidence="1">
    <location>
        <begin position="83"/>
        <end position="107"/>
    </location>
</feature>
<feature type="transmembrane region" description="Helical" evidence="1">
    <location>
        <begin position="34"/>
        <end position="52"/>
    </location>
</feature>
<keyword evidence="1" id="KW-0812">Transmembrane</keyword>
<dbReference type="RefSeq" id="WP_090769418.1">
    <property type="nucleotide sequence ID" value="NZ_FMZH01000005.1"/>
</dbReference>
<gene>
    <name evidence="2" type="ORF">SAMN04488024_105370</name>
</gene>
<dbReference type="STRING" id="390242.SAMN04488024_105370"/>
<evidence type="ECO:0008006" key="4">
    <source>
        <dbReference type="Google" id="ProtNLM"/>
    </source>
</evidence>
<accession>A0A1G6UJS5</accession>
<reference evidence="3" key="1">
    <citation type="submission" date="2016-10" db="EMBL/GenBank/DDBJ databases">
        <authorList>
            <person name="Varghese N."/>
            <person name="Submissions S."/>
        </authorList>
    </citation>
    <scope>NUCLEOTIDE SEQUENCE [LARGE SCALE GENOMIC DNA]</scope>
    <source>
        <strain evidence="3">DSM 18609</strain>
    </source>
</reference>
<feature type="transmembrane region" description="Helical" evidence="1">
    <location>
        <begin position="190"/>
        <end position="213"/>
    </location>
</feature>
<evidence type="ECO:0000256" key="1">
    <source>
        <dbReference type="SAM" id="Phobius"/>
    </source>
</evidence>
<evidence type="ECO:0000313" key="2">
    <source>
        <dbReference type="EMBL" id="SDD41521.1"/>
    </source>
</evidence>
<evidence type="ECO:0000313" key="3">
    <source>
        <dbReference type="Proteomes" id="UP000199455"/>
    </source>
</evidence>
<keyword evidence="1" id="KW-1133">Transmembrane helix</keyword>
<dbReference type="Proteomes" id="UP000199455">
    <property type="component" value="Unassembled WGS sequence"/>
</dbReference>
<feature type="transmembrane region" description="Helical" evidence="1">
    <location>
        <begin position="233"/>
        <end position="264"/>
    </location>
</feature>
<dbReference type="EMBL" id="FMZH01000005">
    <property type="protein sequence ID" value="SDD41521.1"/>
    <property type="molecule type" value="Genomic_DNA"/>
</dbReference>
<feature type="transmembrane region" description="Helical" evidence="1">
    <location>
        <begin position="128"/>
        <end position="149"/>
    </location>
</feature>
<sequence length="294" mass="33641">MVNQLEFKKRRDFGQVINDTFTFMRQNFKPLIKTYFTFCGLFVLASMAAMLMQQYKMVNIINTIGNGRNTTGIGFGSLYGIEYFLTILFSLATYASMSVAILSYIAIYVQKGNQTPTTDEVWGYFKYYFFRVFGNSLLLMLMLGVAFIFCLVPGFWLFPFVAMMFPIMVIENGSLGYSFNRSFKIIKDNFWVTFGTLVVVWIIVYACMSMVILPTSLLNMVSMFGRKSPHMSVTLSMITTVLQSLCQVFTIIPIITISLAYFSLVEQKENTGLMERISNFGSNEKPVDSRPEEY</sequence>
<feature type="transmembrane region" description="Helical" evidence="1">
    <location>
        <begin position="155"/>
        <end position="178"/>
    </location>
</feature>
<dbReference type="AlphaFoldDB" id="A0A1G6UJS5"/>
<protein>
    <recommendedName>
        <fullName evidence="4">Glycerophosphoryl diester phosphodiesterase membrane domain-containing protein</fullName>
    </recommendedName>
</protein>
<proteinExistence type="predicted"/>